<keyword evidence="1" id="KW-0175">Coiled coil</keyword>
<organism evidence="3">
    <name type="scientific">freshwater metagenome</name>
    <dbReference type="NCBI Taxonomy" id="449393"/>
    <lineage>
        <taxon>unclassified sequences</taxon>
        <taxon>metagenomes</taxon>
        <taxon>ecological metagenomes</taxon>
    </lineage>
</organism>
<dbReference type="AlphaFoldDB" id="A0A6J6H5D4"/>
<feature type="coiled-coil region" evidence="1">
    <location>
        <begin position="53"/>
        <end position="113"/>
    </location>
</feature>
<keyword evidence="2" id="KW-0812">Transmembrane</keyword>
<accession>A0A6J6H5D4</accession>
<name>A0A6J6H5D4_9ZZZZ</name>
<protein>
    <submittedName>
        <fullName evidence="3">Unannotated protein</fullName>
    </submittedName>
</protein>
<dbReference type="Gene3D" id="1.20.58.130">
    <property type="match status" value="1"/>
</dbReference>
<keyword evidence="2" id="KW-0472">Membrane</keyword>
<reference evidence="3" key="1">
    <citation type="submission" date="2020-05" db="EMBL/GenBank/DDBJ databases">
        <authorList>
            <person name="Chiriac C."/>
            <person name="Salcher M."/>
            <person name="Ghai R."/>
            <person name="Kavagutti S V."/>
        </authorList>
    </citation>
    <scope>NUCLEOTIDE SEQUENCE</scope>
</reference>
<keyword evidence="2" id="KW-1133">Transmembrane helix</keyword>
<evidence type="ECO:0000313" key="3">
    <source>
        <dbReference type="EMBL" id="CAB4608286.1"/>
    </source>
</evidence>
<evidence type="ECO:0000256" key="2">
    <source>
        <dbReference type="SAM" id="Phobius"/>
    </source>
</evidence>
<gene>
    <name evidence="3" type="ORF">UFOPK1889_00119</name>
</gene>
<evidence type="ECO:0000256" key="1">
    <source>
        <dbReference type="SAM" id="Coils"/>
    </source>
</evidence>
<feature type="transmembrane region" description="Helical" evidence="2">
    <location>
        <begin position="158"/>
        <end position="177"/>
    </location>
</feature>
<sequence length="181" mass="20329">MSFTEHDKRLLHNRLSDTIGPEEADILMEHLPPAGWSHLATKDDITLSGAVLRTEVAELRTELKTEIAELRTELKTEISELRTELKTEIAAVRTELKTEIAELRTELKTEISDLRVELKTEIAAVRAELKSEIATVKTDMSGLRVEMERGFRSQTWKMVTAMIASQGISVAIMAAMVNSLR</sequence>
<dbReference type="SUPFAM" id="SSF58113">
    <property type="entry name" value="Apolipoprotein A-I"/>
    <property type="match status" value="1"/>
</dbReference>
<dbReference type="EMBL" id="CAEZUZ010000009">
    <property type="protein sequence ID" value="CAB4608286.1"/>
    <property type="molecule type" value="Genomic_DNA"/>
</dbReference>
<dbReference type="Gene3D" id="6.10.250.2700">
    <property type="match status" value="2"/>
</dbReference>
<proteinExistence type="predicted"/>